<dbReference type="GO" id="GO:0016020">
    <property type="term" value="C:membrane"/>
    <property type="evidence" value="ECO:0007669"/>
    <property type="project" value="UniProtKB-SubCell"/>
</dbReference>
<dbReference type="STRING" id="33203.A0A179HWR0"/>
<keyword evidence="9" id="KW-0328">Glycosyltransferase</keyword>
<evidence type="ECO:0000256" key="4">
    <source>
        <dbReference type="ARBA" id="ARBA00023136"/>
    </source>
</evidence>
<protein>
    <submittedName>
        <fullName evidence="9">Subunit P of phosphatidylinositol N-acetylglucosaminyltransferase</fullName>
    </submittedName>
</protein>
<evidence type="ECO:0000259" key="8">
    <source>
        <dbReference type="Pfam" id="PF08510"/>
    </source>
</evidence>
<sequence>MKFLASLLFAGIALAAAVPGPAEDMVEKRCHAKDQYCAANSICCSGVCIGANNRFGGYCKTLCFPFAPPFYGPTPLPPSPSLTSLLRPSRPTTPDASDDENVAPLPRAAPKVPTYEYYGFVLYLFSSLTFLLWLPWSYTPAPFLLALGIRYYPDRWWALATPAFLVMTLVYIYVALASYNTEMLTADDRKDSYYQRFADWNKAGRGFQKNKLDHDATMLPDASVRALQTRRSKKTKDMWFYGESLYKRFANNVALNTDYRTLDTYREQEIVLKSIHGHVFSLFETFSWSSDSYFIISPSGASDPSETWQELADLAFGTSVLVRNGQTPHAKSNLQRIDDLLEQTATTPDPFFAAKFWRFSKYFYDICENEQNFNLLYTMFNHYKCLIENRCSKEHPLVSMLNALCQVEIKDLRDTLRIGYLMSIRALKSCIHGDHPVTLSMWSNYFKEWDSNGSFQSQLAESYRRLLQQADQDPKFKDQPDFAIPLLHRYTYFVYYVLQDDTLSLQLGKDLLDRSRCSMVFQRTRRWAPESQAFAFASKVLGLVSRKLGNQAAFEYYYNAAIAMFCTGDDECRTRALMLRSELAEALDTWNGSNTAD</sequence>
<name>A0A179HWR0_PURLI</name>
<evidence type="ECO:0000256" key="5">
    <source>
        <dbReference type="SAM" id="MobiDB-lite"/>
    </source>
</evidence>
<dbReference type="PANTHER" id="PTHR46346">
    <property type="entry name" value="PHOSPHATIDYLINOSITOL N-ACETYLGLUCOSAMINYLTRANSFERASE SUBUNIT P"/>
    <property type="match status" value="1"/>
</dbReference>
<dbReference type="InterPro" id="IPR052263">
    <property type="entry name" value="GPI_Anchor_Biosynth"/>
</dbReference>
<dbReference type="AlphaFoldDB" id="A0A179HWR0"/>
<keyword evidence="2 6" id="KW-0812">Transmembrane</keyword>
<evidence type="ECO:0000256" key="7">
    <source>
        <dbReference type="SAM" id="SignalP"/>
    </source>
</evidence>
<accession>A0A179HWR0</accession>
<dbReference type="InterPro" id="IPR013717">
    <property type="entry name" value="PIG-P"/>
</dbReference>
<proteinExistence type="predicted"/>
<dbReference type="PANTHER" id="PTHR46346:SF1">
    <property type="entry name" value="PHOSPHATIDYLINOSITOL N-ACETYLGLUCOSAMINYLTRANSFERASE SUBUNIT P"/>
    <property type="match status" value="1"/>
</dbReference>
<reference evidence="9 10" key="1">
    <citation type="submission" date="2016-02" db="EMBL/GenBank/DDBJ databases">
        <title>Biosynthesis of antibiotic leucinostatins and their inhibition on Phytophthora in bio-control Purpureocillium lilacinum.</title>
        <authorList>
            <person name="Wang G."/>
            <person name="Liu Z."/>
            <person name="Lin R."/>
            <person name="Li E."/>
            <person name="Mao Z."/>
            <person name="Ling J."/>
            <person name="Yin W."/>
            <person name="Xie B."/>
        </authorList>
    </citation>
    <scope>NUCLEOTIDE SEQUENCE [LARGE SCALE GENOMIC DNA]</scope>
    <source>
        <strain evidence="9">PLFJ-1</strain>
    </source>
</reference>
<dbReference type="Pfam" id="PF08510">
    <property type="entry name" value="PIG-P"/>
    <property type="match status" value="1"/>
</dbReference>
<dbReference type="Proteomes" id="UP000078340">
    <property type="component" value="Unassembled WGS sequence"/>
</dbReference>
<feature type="compositionally biased region" description="Low complexity" evidence="5">
    <location>
        <begin position="82"/>
        <end position="94"/>
    </location>
</feature>
<evidence type="ECO:0000313" key="9">
    <source>
        <dbReference type="EMBL" id="OAQ93918.1"/>
    </source>
</evidence>
<keyword evidence="3 6" id="KW-1133">Transmembrane helix</keyword>
<comment type="subcellular location">
    <subcellularLocation>
        <location evidence="1">Membrane</location>
        <topology evidence="1">Multi-pass membrane protein</topology>
    </subcellularLocation>
</comment>
<comment type="caution">
    <text evidence="9">The sequence shown here is derived from an EMBL/GenBank/DDBJ whole genome shotgun (WGS) entry which is preliminary data.</text>
</comment>
<organism evidence="9 10">
    <name type="scientific">Purpureocillium lilacinum</name>
    <name type="common">Paecilomyces lilacinus</name>
    <dbReference type="NCBI Taxonomy" id="33203"/>
    <lineage>
        <taxon>Eukaryota</taxon>
        <taxon>Fungi</taxon>
        <taxon>Dikarya</taxon>
        <taxon>Ascomycota</taxon>
        <taxon>Pezizomycotina</taxon>
        <taxon>Sordariomycetes</taxon>
        <taxon>Hypocreomycetidae</taxon>
        <taxon>Hypocreales</taxon>
        <taxon>Ophiocordycipitaceae</taxon>
        <taxon>Purpureocillium</taxon>
    </lineage>
</organism>
<evidence type="ECO:0000256" key="6">
    <source>
        <dbReference type="SAM" id="Phobius"/>
    </source>
</evidence>
<gene>
    <name evidence="9" type="ORF">VFPFJ_00026</name>
</gene>
<evidence type="ECO:0000256" key="2">
    <source>
        <dbReference type="ARBA" id="ARBA00022692"/>
    </source>
</evidence>
<dbReference type="GO" id="GO:0016757">
    <property type="term" value="F:glycosyltransferase activity"/>
    <property type="evidence" value="ECO:0007669"/>
    <property type="project" value="UniProtKB-KW"/>
</dbReference>
<feature type="signal peptide" evidence="7">
    <location>
        <begin position="1"/>
        <end position="17"/>
    </location>
</feature>
<dbReference type="GO" id="GO:0005783">
    <property type="term" value="C:endoplasmic reticulum"/>
    <property type="evidence" value="ECO:0007669"/>
    <property type="project" value="TreeGrafter"/>
</dbReference>
<feature type="domain" description="PIG-P" evidence="8">
    <location>
        <begin position="114"/>
        <end position="187"/>
    </location>
</feature>
<feature type="transmembrane region" description="Helical" evidence="6">
    <location>
        <begin position="156"/>
        <end position="176"/>
    </location>
</feature>
<keyword evidence="4 6" id="KW-0472">Membrane</keyword>
<feature type="region of interest" description="Disordered" evidence="5">
    <location>
        <begin position="82"/>
        <end position="104"/>
    </location>
</feature>
<evidence type="ECO:0000256" key="1">
    <source>
        <dbReference type="ARBA" id="ARBA00004141"/>
    </source>
</evidence>
<evidence type="ECO:0000256" key="3">
    <source>
        <dbReference type="ARBA" id="ARBA00022989"/>
    </source>
</evidence>
<evidence type="ECO:0000313" key="10">
    <source>
        <dbReference type="Proteomes" id="UP000078340"/>
    </source>
</evidence>
<feature type="chain" id="PRO_5008103940" evidence="7">
    <location>
        <begin position="18"/>
        <end position="597"/>
    </location>
</feature>
<keyword evidence="9" id="KW-0808">Transferase</keyword>
<keyword evidence="7" id="KW-0732">Signal</keyword>
<dbReference type="EMBL" id="LSBI01000001">
    <property type="protein sequence ID" value="OAQ93918.1"/>
    <property type="molecule type" value="Genomic_DNA"/>
</dbReference>
<dbReference type="GO" id="GO:0006506">
    <property type="term" value="P:GPI anchor biosynthetic process"/>
    <property type="evidence" value="ECO:0007669"/>
    <property type="project" value="TreeGrafter"/>
</dbReference>